<dbReference type="EMBL" id="JAWNFY010000012">
    <property type="protein sequence ID" value="MDY5146417.1"/>
    <property type="molecule type" value="Genomic_DNA"/>
</dbReference>
<feature type="region of interest" description="Disordered" evidence="1">
    <location>
        <begin position="31"/>
        <end position="53"/>
    </location>
</feature>
<feature type="chain" id="PRO_5043981778" description="LppX_LprAFG lipoprotein" evidence="2">
    <location>
        <begin position="25"/>
        <end position="311"/>
    </location>
</feature>
<comment type="caution">
    <text evidence="3">The sequence shown here is derived from an EMBL/GenBank/DDBJ whole genome shotgun (WGS) entry which is preliminary data.</text>
</comment>
<dbReference type="Proteomes" id="UP001284901">
    <property type="component" value="Unassembled WGS sequence"/>
</dbReference>
<accession>A0AAW9HNA5</accession>
<name>A0AAW9HNA5_9ACTO</name>
<evidence type="ECO:0000256" key="2">
    <source>
        <dbReference type="SAM" id="SignalP"/>
    </source>
</evidence>
<evidence type="ECO:0000313" key="5">
    <source>
        <dbReference type="Proteomes" id="UP001284901"/>
    </source>
</evidence>
<dbReference type="EMBL" id="JAWNFV010000004">
    <property type="protein sequence ID" value="MDY5140288.1"/>
    <property type="molecule type" value="Genomic_DNA"/>
</dbReference>
<evidence type="ECO:0008006" key="7">
    <source>
        <dbReference type="Google" id="ProtNLM"/>
    </source>
</evidence>
<protein>
    <recommendedName>
        <fullName evidence="7">LppX_LprAFG lipoprotein</fullName>
    </recommendedName>
</protein>
<gene>
    <name evidence="3" type="ORF">R6G74_03005</name>
    <name evidence="4" type="ORF">R6P33_05180</name>
</gene>
<organism evidence="3 6">
    <name type="scientific">Actinotignum timonense</name>
    <dbReference type="NCBI Taxonomy" id="1870995"/>
    <lineage>
        <taxon>Bacteria</taxon>
        <taxon>Bacillati</taxon>
        <taxon>Actinomycetota</taxon>
        <taxon>Actinomycetes</taxon>
        <taxon>Actinomycetales</taxon>
        <taxon>Actinomycetaceae</taxon>
        <taxon>Actinotignum</taxon>
    </lineage>
</organism>
<evidence type="ECO:0000313" key="6">
    <source>
        <dbReference type="Proteomes" id="UP001288320"/>
    </source>
</evidence>
<dbReference type="PROSITE" id="PS51257">
    <property type="entry name" value="PROKAR_LIPOPROTEIN"/>
    <property type="match status" value="1"/>
</dbReference>
<dbReference type="AlphaFoldDB" id="A0AAW9HNA5"/>
<keyword evidence="5" id="KW-1185">Reference proteome</keyword>
<reference evidence="3 5" key="1">
    <citation type="submission" date="2023-10" db="EMBL/GenBank/DDBJ databases">
        <title>Whole Genome based description of the genera Actinobaculum and Actinotignum reveals a complex phylogenetic relationship within the species included in the genus Actinotignum.</title>
        <authorList>
            <person name="Jensen C.S."/>
            <person name="Dargis R."/>
            <person name="Kemp M."/>
            <person name="Christensen J.J."/>
        </authorList>
    </citation>
    <scope>NUCLEOTIDE SEQUENCE</scope>
    <source>
        <strain evidence="4 5">SLA_B089</strain>
        <strain evidence="3">SLA_B245</strain>
    </source>
</reference>
<keyword evidence="2" id="KW-0732">Signal</keyword>
<sequence>MTKMWKPLAVVAAGALILSGCANNALVSSEGGHGPSISEGHGRGGSDGAPIFDESISKTGQFTPVADSAQAREIIKRAIAKQDEIIAKSSQDFFGTAIGMDMSMEISADVPGEGPGVATIDIDIDVDPSTRLMAMEMDIDASGIPGAEAEGMPSKLSTALWIGEGSKPDTVTVYTNMAGFWSKTEESLADIVDSGDAPTSPGSYRGEDIFPNIEKTQVFEDAENYLIVGPLSETMAQEMQGASPGLDLSDSANLQVRIDKQSYEVRGMAIVAPAYFQGLPTETRVRWDYRQAKPLQLPDEARKAPAESSSF</sequence>
<evidence type="ECO:0000313" key="4">
    <source>
        <dbReference type="EMBL" id="MDY5146417.1"/>
    </source>
</evidence>
<dbReference type="RefSeq" id="WP_087070287.1">
    <property type="nucleotide sequence ID" value="NZ_CAUPFC010000005.1"/>
</dbReference>
<dbReference type="GeneID" id="92812981"/>
<dbReference type="Proteomes" id="UP001288320">
    <property type="component" value="Unassembled WGS sequence"/>
</dbReference>
<proteinExistence type="predicted"/>
<feature type="signal peptide" evidence="2">
    <location>
        <begin position="1"/>
        <end position="24"/>
    </location>
</feature>
<evidence type="ECO:0000313" key="3">
    <source>
        <dbReference type="EMBL" id="MDY5140288.1"/>
    </source>
</evidence>
<evidence type="ECO:0000256" key="1">
    <source>
        <dbReference type="SAM" id="MobiDB-lite"/>
    </source>
</evidence>